<evidence type="ECO:0000313" key="2">
    <source>
        <dbReference type="EMBL" id="KAB8072755.1"/>
    </source>
</evidence>
<dbReference type="OrthoDB" id="5422613at2759"/>
<dbReference type="AlphaFoldDB" id="A0A5N5WYH6"/>
<evidence type="ECO:0000313" key="3">
    <source>
        <dbReference type="Proteomes" id="UP000326565"/>
    </source>
</evidence>
<name>A0A5N5WYH6_9EURO</name>
<gene>
    <name evidence="2" type="ORF">BDV29DRAFT_158264</name>
</gene>
<dbReference type="EMBL" id="ML732240">
    <property type="protein sequence ID" value="KAB8072755.1"/>
    <property type="molecule type" value="Genomic_DNA"/>
</dbReference>
<dbReference type="Proteomes" id="UP000326565">
    <property type="component" value="Unassembled WGS sequence"/>
</dbReference>
<feature type="region of interest" description="Disordered" evidence="1">
    <location>
        <begin position="53"/>
        <end position="77"/>
    </location>
</feature>
<protein>
    <recommendedName>
        <fullName evidence="4">C2H2-type domain-containing protein</fullName>
    </recommendedName>
</protein>
<evidence type="ECO:0000256" key="1">
    <source>
        <dbReference type="SAM" id="MobiDB-lite"/>
    </source>
</evidence>
<reference evidence="2 3" key="1">
    <citation type="submission" date="2019-04" db="EMBL/GenBank/DDBJ databases">
        <title>Friends and foes A comparative genomics study of 23 Aspergillus species from section Flavi.</title>
        <authorList>
            <consortium name="DOE Joint Genome Institute"/>
            <person name="Kjaerbolling I."/>
            <person name="Vesth T."/>
            <person name="Frisvad J.C."/>
            <person name="Nybo J.L."/>
            <person name="Theobald S."/>
            <person name="Kildgaard S."/>
            <person name="Isbrandt T."/>
            <person name="Kuo A."/>
            <person name="Sato A."/>
            <person name="Lyhne E.K."/>
            <person name="Kogle M.E."/>
            <person name="Wiebenga A."/>
            <person name="Kun R.S."/>
            <person name="Lubbers R.J."/>
            <person name="Makela M.R."/>
            <person name="Barry K."/>
            <person name="Chovatia M."/>
            <person name="Clum A."/>
            <person name="Daum C."/>
            <person name="Haridas S."/>
            <person name="He G."/>
            <person name="LaButti K."/>
            <person name="Lipzen A."/>
            <person name="Mondo S."/>
            <person name="Riley R."/>
            <person name="Salamov A."/>
            <person name="Simmons B.A."/>
            <person name="Magnuson J.K."/>
            <person name="Henrissat B."/>
            <person name="Mortensen U.H."/>
            <person name="Larsen T.O."/>
            <person name="Devries R.P."/>
            <person name="Grigoriev I.V."/>
            <person name="Machida M."/>
            <person name="Baker S.E."/>
            <person name="Andersen M.R."/>
        </authorList>
    </citation>
    <scope>NUCLEOTIDE SEQUENCE [LARGE SCALE GENOMIC DNA]</scope>
    <source>
        <strain evidence="2 3">CBS 151.66</strain>
    </source>
</reference>
<organism evidence="2 3">
    <name type="scientific">Aspergillus leporis</name>
    <dbReference type="NCBI Taxonomy" id="41062"/>
    <lineage>
        <taxon>Eukaryota</taxon>
        <taxon>Fungi</taxon>
        <taxon>Dikarya</taxon>
        <taxon>Ascomycota</taxon>
        <taxon>Pezizomycotina</taxon>
        <taxon>Eurotiomycetes</taxon>
        <taxon>Eurotiomycetidae</taxon>
        <taxon>Eurotiales</taxon>
        <taxon>Aspergillaceae</taxon>
        <taxon>Aspergillus</taxon>
        <taxon>Aspergillus subgen. Circumdati</taxon>
    </lineage>
</organism>
<dbReference type="PANTHER" id="PTHR38167">
    <property type="entry name" value="C2H2-TYPE DOMAIN-CONTAINING PROTEIN"/>
    <property type="match status" value="1"/>
</dbReference>
<proteinExistence type="predicted"/>
<dbReference type="PANTHER" id="PTHR38167:SF1">
    <property type="entry name" value="C2H2-TYPE DOMAIN-CONTAINING PROTEIN"/>
    <property type="match status" value="1"/>
</dbReference>
<evidence type="ECO:0008006" key="4">
    <source>
        <dbReference type="Google" id="ProtNLM"/>
    </source>
</evidence>
<accession>A0A5N5WYH6</accession>
<keyword evidence="3" id="KW-1185">Reference proteome</keyword>
<sequence>MAPTTAEHEQMEELKLAIDTVTPEVLRVIVTNMCQENQWSRERVASSLLVTEDKVSKDASDDEEYPANEKEHSSTSKRLRPRYAYCENCEKEFDVTENTSTSCKFHTDLDNPDYELFVDHDEDCHGVIDCDEMRKEFPERFFYECCDRHAKEEPCTTDWHREQKSTKRRKFY</sequence>